<protein>
    <submittedName>
        <fullName evidence="2">Uncharacterized protein</fullName>
    </submittedName>
</protein>
<sequence>LTPIHIRRLLRLVESYGEKALIAATGRAQEYRRFDARAVERILERNYPLLDDAPIAPLGGVGPILLGEVEPGSLDDYSRLDSNPVSTEADPKDDSEEPHGT</sequence>
<dbReference type="EMBL" id="LAZR01049716">
    <property type="protein sequence ID" value="KKK88991.1"/>
    <property type="molecule type" value="Genomic_DNA"/>
</dbReference>
<feature type="region of interest" description="Disordered" evidence="1">
    <location>
        <begin position="73"/>
        <end position="101"/>
    </location>
</feature>
<accession>A0A0F9BX33</accession>
<dbReference type="AlphaFoldDB" id="A0A0F9BX33"/>
<proteinExistence type="predicted"/>
<evidence type="ECO:0000313" key="2">
    <source>
        <dbReference type="EMBL" id="KKK88991.1"/>
    </source>
</evidence>
<organism evidence="2">
    <name type="scientific">marine sediment metagenome</name>
    <dbReference type="NCBI Taxonomy" id="412755"/>
    <lineage>
        <taxon>unclassified sequences</taxon>
        <taxon>metagenomes</taxon>
        <taxon>ecological metagenomes</taxon>
    </lineage>
</organism>
<feature type="compositionally biased region" description="Basic and acidic residues" evidence="1">
    <location>
        <begin position="89"/>
        <end position="101"/>
    </location>
</feature>
<reference evidence="2" key="1">
    <citation type="journal article" date="2015" name="Nature">
        <title>Complex archaea that bridge the gap between prokaryotes and eukaryotes.</title>
        <authorList>
            <person name="Spang A."/>
            <person name="Saw J.H."/>
            <person name="Jorgensen S.L."/>
            <person name="Zaremba-Niedzwiedzka K."/>
            <person name="Martijn J."/>
            <person name="Lind A.E."/>
            <person name="van Eijk R."/>
            <person name="Schleper C."/>
            <person name="Guy L."/>
            <person name="Ettema T.J."/>
        </authorList>
    </citation>
    <scope>NUCLEOTIDE SEQUENCE</scope>
</reference>
<feature type="non-terminal residue" evidence="2">
    <location>
        <position position="1"/>
    </location>
</feature>
<comment type="caution">
    <text evidence="2">The sequence shown here is derived from an EMBL/GenBank/DDBJ whole genome shotgun (WGS) entry which is preliminary data.</text>
</comment>
<evidence type="ECO:0000256" key="1">
    <source>
        <dbReference type="SAM" id="MobiDB-lite"/>
    </source>
</evidence>
<gene>
    <name evidence="2" type="ORF">LCGC14_2737610</name>
</gene>
<name>A0A0F9BX33_9ZZZZ</name>